<feature type="coiled-coil region" evidence="1">
    <location>
        <begin position="31"/>
        <end position="79"/>
    </location>
</feature>
<gene>
    <name evidence="3" type="ORF">AMTR_s00145p00085470</name>
</gene>
<dbReference type="HOGENOM" id="CLU_070943_0_0_1"/>
<reference evidence="4" key="1">
    <citation type="journal article" date="2013" name="Science">
        <title>The Amborella genome and the evolution of flowering plants.</title>
        <authorList>
            <consortium name="Amborella Genome Project"/>
        </authorList>
    </citation>
    <scope>NUCLEOTIDE SEQUENCE [LARGE SCALE GENOMIC DNA]</scope>
</reference>
<proteinExistence type="predicted"/>
<sequence>MEGVLFPMAAPLWSYQEKSVEELRQILFCKIRELELTRIKANEHIRRNEEQIRQLVELLKKTCKERDEARDQLQSVLNNMYINPPTELCPNLSNLQPNTPPPPIPTSGGASTITESDSLSGTHKSQAYVSSPVESLFTTVSSMPDIPSMNFADSDDLDLINQLPIEEFNSYPTWVSSDVSEIRSNLENDTFENAGTVGSSSHRVLIKSLPERGKFLQAVMEAGPLLQTLLVAGPLPRWRNPPPLERLDIPPVGNRSSGSANFDKKPVLGLKNHQVQCPPQSLSCNENSFGFINTGLVGSNLKKRSAPYSVQGQSPVGKYCKFY</sequence>
<organism evidence="3 4">
    <name type="scientific">Amborella trichopoda</name>
    <dbReference type="NCBI Taxonomy" id="13333"/>
    <lineage>
        <taxon>Eukaryota</taxon>
        <taxon>Viridiplantae</taxon>
        <taxon>Streptophyta</taxon>
        <taxon>Embryophyta</taxon>
        <taxon>Tracheophyta</taxon>
        <taxon>Spermatophyta</taxon>
        <taxon>Magnoliopsida</taxon>
        <taxon>Amborellales</taxon>
        <taxon>Amborellaceae</taxon>
        <taxon>Amborella</taxon>
    </lineage>
</organism>
<dbReference type="eggNOG" id="ENOG502R3H5">
    <property type="taxonomic scope" value="Eukaryota"/>
</dbReference>
<dbReference type="InterPro" id="IPR012862">
    <property type="entry name" value="DUF1635"/>
</dbReference>
<feature type="region of interest" description="Disordered" evidence="2">
    <location>
        <begin position="98"/>
        <end position="122"/>
    </location>
</feature>
<dbReference type="Gramene" id="ERN05958">
    <property type="protein sequence ID" value="ERN05958"/>
    <property type="gene ID" value="AMTR_s00145p00085470"/>
</dbReference>
<feature type="compositionally biased region" description="Polar residues" evidence="2">
    <location>
        <begin position="108"/>
        <end position="122"/>
    </location>
</feature>
<dbReference type="OrthoDB" id="778241at2759"/>
<evidence type="ECO:0000256" key="2">
    <source>
        <dbReference type="SAM" id="MobiDB-lite"/>
    </source>
</evidence>
<keyword evidence="4" id="KW-1185">Reference proteome</keyword>
<dbReference type="OMA" id="NMADSGN"/>
<dbReference type="EMBL" id="KI393970">
    <property type="protein sequence ID" value="ERN05958.1"/>
    <property type="molecule type" value="Genomic_DNA"/>
</dbReference>
<name>W1PDC1_AMBTC</name>
<dbReference type="PANTHER" id="PTHR33431">
    <property type="entry name" value="ENABLED-LIKE PROTEIN (DUF1635)"/>
    <property type="match status" value="1"/>
</dbReference>
<evidence type="ECO:0000313" key="3">
    <source>
        <dbReference type="EMBL" id="ERN05958.1"/>
    </source>
</evidence>
<dbReference type="Proteomes" id="UP000017836">
    <property type="component" value="Unassembled WGS sequence"/>
</dbReference>
<protein>
    <submittedName>
        <fullName evidence="3">Uncharacterized protein</fullName>
    </submittedName>
</protein>
<accession>W1PDC1</accession>
<evidence type="ECO:0000313" key="4">
    <source>
        <dbReference type="Proteomes" id="UP000017836"/>
    </source>
</evidence>
<dbReference type="PANTHER" id="PTHR33431:SF12">
    <property type="entry name" value="HIGH MOBILITY GROUP BOX PROTEIN, PUTATIVE (DUF1635)-RELATED"/>
    <property type="match status" value="1"/>
</dbReference>
<dbReference type="KEGG" id="atr:18434144"/>
<dbReference type="AlphaFoldDB" id="W1PDC1"/>
<keyword evidence="1" id="KW-0175">Coiled coil</keyword>
<dbReference type="Pfam" id="PF07795">
    <property type="entry name" value="DUF1635"/>
    <property type="match status" value="1"/>
</dbReference>
<evidence type="ECO:0000256" key="1">
    <source>
        <dbReference type="SAM" id="Coils"/>
    </source>
</evidence>